<dbReference type="EMBL" id="QFPO01000012">
    <property type="protein sequence ID" value="PZQ12541.1"/>
    <property type="molecule type" value="Genomic_DNA"/>
</dbReference>
<evidence type="ECO:0000256" key="9">
    <source>
        <dbReference type="ARBA" id="ARBA00034078"/>
    </source>
</evidence>
<feature type="binding site" evidence="10">
    <location>
        <position position="133"/>
    </location>
    <ligand>
        <name>[2Fe-2S] cluster</name>
        <dbReference type="ChEBI" id="CHEBI:190135"/>
    </ligand>
</feature>
<comment type="caution">
    <text evidence="11">The sequence shown here is derived from an EMBL/GenBank/DDBJ whole genome shotgun (WGS) entry which is preliminary data.</text>
</comment>
<comment type="similarity">
    <text evidence="1">Belongs to the complex I 24 kDa subunit family.</text>
</comment>
<evidence type="ECO:0000313" key="11">
    <source>
        <dbReference type="EMBL" id="PZQ12541.1"/>
    </source>
</evidence>
<dbReference type="CDD" id="cd03081">
    <property type="entry name" value="TRX_Fd_NuoE_FDH_gamma"/>
    <property type="match status" value="1"/>
</dbReference>
<evidence type="ECO:0000256" key="1">
    <source>
        <dbReference type="ARBA" id="ARBA00010643"/>
    </source>
</evidence>
<accession>A0A2W5K6R8</accession>
<dbReference type="InterPro" id="IPR028431">
    <property type="entry name" value="NADP_DH_HndA-like"/>
</dbReference>
<dbReference type="PIRSF" id="PIRSF000216">
    <property type="entry name" value="NADH_DH_24kDa"/>
    <property type="match status" value="1"/>
</dbReference>
<keyword evidence="4 10" id="KW-0479">Metal-binding</keyword>
<dbReference type="PROSITE" id="PS01099">
    <property type="entry name" value="COMPLEX1_24K"/>
    <property type="match status" value="1"/>
</dbReference>
<evidence type="ECO:0000256" key="2">
    <source>
        <dbReference type="ARBA" id="ARBA00019898"/>
    </source>
</evidence>
<dbReference type="GO" id="GO:0051537">
    <property type="term" value="F:2 iron, 2 sulfur cluster binding"/>
    <property type="evidence" value="ECO:0007669"/>
    <property type="project" value="UniProtKB-KW"/>
</dbReference>
<proteinExistence type="inferred from homology"/>
<evidence type="ECO:0000256" key="4">
    <source>
        <dbReference type="ARBA" id="ARBA00022723"/>
    </source>
</evidence>
<evidence type="ECO:0000256" key="6">
    <source>
        <dbReference type="ARBA" id="ARBA00023014"/>
    </source>
</evidence>
<dbReference type="Proteomes" id="UP000249046">
    <property type="component" value="Unassembled WGS sequence"/>
</dbReference>
<dbReference type="PANTHER" id="PTHR43342">
    <property type="entry name" value="NADH-QUINONE OXIDOREDUCTASE, E SUBUNIT"/>
    <property type="match status" value="1"/>
</dbReference>
<dbReference type="InterPro" id="IPR036249">
    <property type="entry name" value="Thioredoxin-like_sf"/>
</dbReference>
<dbReference type="Pfam" id="PF01257">
    <property type="entry name" value="2Fe-2S_thioredx"/>
    <property type="match status" value="1"/>
</dbReference>
<dbReference type="Gene3D" id="3.40.30.10">
    <property type="entry name" value="Glutaredoxin"/>
    <property type="match status" value="1"/>
</dbReference>
<dbReference type="Gene3D" id="1.10.10.1590">
    <property type="entry name" value="NADH-quinone oxidoreductase subunit E"/>
    <property type="match status" value="1"/>
</dbReference>
<keyword evidence="3 10" id="KW-0001">2Fe-2S</keyword>
<evidence type="ECO:0000256" key="3">
    <source>
        <dbReference type="ARBA" id="ARBA00022714"/>
    </source>
</evidence>
<protein>
    <recommendedName>
        <fullName evidence="2">NADH-quinone oxidoreductase subunit E</fullName>
    </recommendedName>
    <alternativeName>
        <fullName evidence="7">NADH dehydrogenase I subunit E</fullName>
    </alternativeName>
    <alternativeName>
        <fullName evidence="8">NDH-1 subunit E</fullName>
    </alternativeName>
</protein>
<dbReference type="InterPro" id="IPR002023">
    <property type="entry name" value="NuoE-like"/>
</dbReference>
<evidence type="ECO:0000313" key="12">
    <source>
        <dbReference type="Proteomes" id="UP000249046"/>
    </source>
</evidence>
<feature type="binding site" evidence="10">
    <location>
        <position position="92"/>
    </location>
    <ligand>
        <name>[2Fe-2S] cluster</name>
        <dbReference type="ChEBI" id="CHEBI:190135"/>
    </ligand>
</feature>
<dbReference type="NCBIfam" id="NF004638">
    <property type="entry name" value="PRK05988.1"/>
    <property type="match status" value="1"/>
</dbReference>
<comment type="cofactor">
    <cofactor evidence="10">
        <name>[2Fe-2S] cluster</name>
        <dbReference type="ChEBI" id="CHEBI:190135"/>
    </cofactor>
    <text evidence="10">Binds 1 [2Fe-2S] cluster.</text>
</comment>
<dbReference type="SUPFAM" id="SSF52833">
    <property type="entry name" value="Thioredoxin-like"/>
    <property type="match status" value="1"/>
</dbReference>
<evidence type="ECO:0000256" key="5">
    <source>
        <dbReference type="ARBA" id="ARBA00023004"/>
    </source>
</evidence>
<dbReference type="GO" id="GO:0016491">
    <property type="term" value="F:oxidoreductase activity"/>
    <property type="evidence" value="ECO:0007669"/>
    <property type="project" value="InterPro"/>
</dbReference>
<feature type="binding site" evidence="10">
    <location>
        <position position="97"/>
    </location>
    <ligand>
        <name>[2Fe-2S] cluster</name>
        <dbReference type="ChEBI" id="CHEBI:190135"/>
    </ligand>
</feature>
<dbReference type="InterPro" id="IPR041921">
    <property type="entry name" value="NuoE_N"/>
</dbReference>
<organism evidence="11 12">
    <name type="scientific">Rhodanobacter denitrificans</name>
    <dbReference type="NCBI Taxonomy" id="666685"/>
    <lineage>
        <taxon>Bacteria</taxon>
        <taxon>Pseudomonadati</taxon>
        <taxon>Pseudomonadota</taxon>
        <taxon>Gammaproteobacteria</taxon>
        <taxon>Lysobacterales</taxon>
        <taxon>Rhodanobacteraceae</taxon>
        <taxon>Rhodanobacter</taxon>
    </lineage>
</organism>
<keyword evidence="6 10" id="KW-0411">Iron-sulfur</keyword>
<gene>
    <name evidence="11" type="ORF">DI564_12950</name>
</gene>
<sequence>MSLAVADTEATASLPAADQARILAAVERLRDLPGALLPILHAIQDALGHVPAAAVPVIAQGLNLSRAEVHGVISFYHHFRSEPPGRHVLQLCRAEACQAMGARELERRLRERLRIDFHETTADGAVTLEPVYCLGNCACAPSAMLDGEIRGRLGAEALDQWLDGCGVAR</sequence>
<evidence type="ECO:0000256" key="10">
    <source>
        <dbReference type="PIRSR" id="PIRSR000216-1"/>
    </source>
</evidence>
<name>A0A2W5K6R8_9GAMM</name>
<keyword evidence="5 10" id="KW-0408">Iron</keyword>
<reference evidence="11 12" key="1">
    <citation type="submission" date="2017-08" db="EMBL/GenBank/DDBJ databases">
        <title>Infants hospitalized years apart are colonized by the same room-sourced microbial strains.</title>
        <authorList>
            <person name="Brooks B."/>
            <person name="Olm M.R."/>
            <person name="Firek B.A."/>
            <person name="Baker R."/>
            <person name="Thomas B.C."/>
            <person name="Morowitz M.J."/>
            <person name="Banfield J.F."/>
        </authorList>
    </citation>
    <scope>NUCLEOTIDE SEQUENCE [LARGE SCALE GENOMIC DNA]</scope>
    <source>
        <strain evidence="11">S2_005_003_R2_42</strain>
    </source>
</reference>
<evidence type="ECO:0000256" key="8">
    <source>
        <dbReference type="ARBA" id="ARBA00032788"/>
    </source>
</evidence>
<dbReference type="PANTHER" id="PTHR43342:SF1">
    <property type="entry name" value="BIFURCATING [FEFE] HYDROGENASE GAMMA SUBUNIT"/>
    <property type="match status" value="1"/>
</dbReference>
<dbReference type="GO" id="GO:0046872">
    <property type="term" value="F:metal ion binding"/>
    <property type="evidence" value="ECO:0007669"/>
    <property type="project" value="UniProtKB-KW"/>
</dbReference>
<comment type="cofactor">
    <cofactor evidence="9">
        <name>[2Fe-2S] cluster</name>
        <dbReference type="ChEBI" id="CHEBI:190135"/>
    </cofactor>
</comment>
<evidence type="ECO:0000256" key="7">
    <source>
        <dbReference type="ARBA" id="ARBA00031580"/>
    </source>
</evidence>
<feature type="binding site" evidence="10">
    <location>
        <position position="137"/>
    </location>
    <ligand>
        <name>[2Fe-2S] cluster</name>
        <dbReference type="ChEBI" id="CHEBI:190135"/>
    </ligand>
</feature>
<dbReference type="AlphaFoldDB" id="A0A2W5K6R8"/>